<evidence type="ECO:0000313" key="3">
    <source>
        <dbReference type="Proteomes" id="UP000324629"/>
    </source>
</evidence>
<organism evidence="2 3">
    <name type="scientific">Paragonimus westermani</name>
    <dbReference type="NCBI Taxonomy" id="34504"/>
    <lineage>
        <taxon>Eukaryota</taxon>
        <taxon>Metazoa</taxon>
        <taxon>Spiralia</taxon>
        <taxon>Lophotrochozoa</taxon>
        <taxon>Platyhelminthes</taxon>
        <taxon>Trematoda</taxon>
        <taxon>Digenea</taxon>
        <taxon>Plagiorchiida</taxon>
        <taxon>Troglotremata</taxon>
        <taxon>Troglotrematidae</taxon>
        <taxon>Paragonimus</taxon>
    </lineage>
</organism>
<proteinExistence type="predicted"/>
<comment type="caution">
    <text evidence="2">The sequence shown here is derived from an EMBL/GenBank/DDBJ whole genome shotgun (WGS) entry which is preliminary data.</text>
</comment>
<keyword evidence="1" id="KW-1133">Transmembrane helix</keyword>
<gene>
    <name evidence="2" type="ORF">DEA37_0003391</name>
</gene>
<reference evidence="2 3" key="1">
    <citation type="journal article" date="2019" name="Gigascience">
        <title>Whole-genome sequence of the oriental lung fluke Paragonimus westermani.</title>
        <authorList>
            <person name="Oey H."/>
            <person name="Zakrzewski M."/>
            <person name="Narain K."/>
            <person name="Devi K.R."/>
            <person name="Agatsuma T."/>
            <person name="Nawaratna S."/>
            <person name="Gobert G.N."/>
            <person name="Jones M.K."/>
            <person name="Ragan M.A."/>
            <person name="McManus D.P."/>
            <person name="Krause L."/>
        </authorList>
    </citation>
    <scope>NUCLEOTIDE SEQUENCE [LARGE SCALE GENOMIC DNA]</scope>
    <source>
        <strain evidence="2 3">IND2009</strain>
    </source>
</reference>
<name>A0A5J4NGN0_9TREM</name>
<sequence length="53" mass="6067">MFHVLTMYMSIMLVHCQYSLAILTFSLMWIVSPVGPKQSTLQILIPPLSCVHF</sequence>
<accession>A0A5J4NGN0</accession>
<evidence type="ECO:0000256" key="1">
    <source>
        <dbReference type="SAM" id="Phobius"/>
    </source>
</evidence>
<keyword evidence="1" id="KW-0472">Membrane</keyword>
<dbReference type="AlphaFoldDB" id="A0A5J4NGN0"/>
<keyword evidence="1" id="KW-0812">Transmembrane</keyword>
<dbReference type="Proteomes" id="UP000324629">
    <property type="component" value="Unassembled WGS sequence"/>
</dbReference>
<feature type="transmembrane region" description="Helical" evidence="1">
    <location>
        <begin position="12"/>
        <end position="31"/>
    </location>
</feature>
<keyword evidence="3" id="KW-1185">Reference proteome</keyword>
<protein>
    <submittedName>
        <fullName evidence="2">Uncharacterized protein</fullName>
    </submittedName>
</protein>
<dbReference type="EMBL" id="QNGE01002973">
    <property type="protein sequence ID" value="KAA3674697.1"/>
    <property type="molecule type" value="Genomic_DNA"/>
</dbReference>
<evidence type="ECO:0000313" key="2">
    <source>
        <dbReference type="EMBL" id="KAA3674697.1"/>
    </source>
</evidence>